<feature type="compositionally biased region" description="Polar residues" evidence="1">
    <location>
        <begin position="31"/>
        <end position="40"/>
    </location>
</feature>
<proteinExistence type="predicted"/>
<feature type="compositionally biased region" description="Pro residues" evidence="1">
    <location>
        <begin position="85"/>
        <end position="102"/>
    </location>
</feature>
<evidence type="ECO:0000313" key="2">
    <source>
        <dbReference type="EMBL" id="KAK7470510.1"/>
    </source>
</evidence>
<dbReference type="Proteomes" id="UP001498398">
    <property type="component" value="Unassembled WGS sequence"/>
</dbReference>
<accession>A0ABR1K433</accession>
<reference evidence="2 3" key="1">
    <citation type="submission" date="2024-01" db="EMBL/GenBank/DDBJ databases">
        <title>A draft genome for the cacao thread blight pathogen Marasmiellus scandens.</title>
        <authorList>
            <person name="Baruah I.K."/>
            <person name="Leung J."/>
            <person name="Bukari Y."/>
            <person name="Amoako-Attah I."/>
            <person name="Meinhardt L.W."/>
            <person name="Bailey B.A."/>
            <person name="Cohen S.P."/>
        </authorList>
    </citation>
    <scope>NUCLEOTIDE SEQUENCE [LARGE SCALE GENOMIC DNA]</scope>
    <source>
        <strain evidence="2 3">GH-19</strain>
    </source>
</reference>
<gene>
    <name evidence="2" type="ORF">VKT23_001936</name>
</gene>
<feature type="region of interest" description="Disordered" evidence="1">
    <location>
        <begin position="1"/>
        <end position="158"/>
    </location>
</feature>
<evidence type="ECO:0000256" key="1">
    <source>
        <dbReference type="SAM" id="MobiDB-lite"/>
    </source>
</evidence>
<dbReference type="EMBL" id="JBANRG010000002">
    <property type="protein sequence ID" value="KAK7470510.1"/>
    <property type="molecule type" value="Genomic_DNA"/>
</dbReference>
<sequence length="182" mass="19473">MISTQRSASPPPRAVSPDLPLLALPIRGLNPSRSCDSFPNSERVGRPTLRKSKSSKSIPKSLPSPLASSASSTALPSPTRRRYRSPPPSPAHVSSPPPPVPRIPEFLSQMDKKPVLRTPVMIPTPVPPPDALISPIQQMSPATPPAKSRTKKSPGRRSSVVMTCARFFMERNPSSASSACTV</sequence>
<protein>
    <submittedName>
        <fullName evidence="2">Uncharacterized protein</fullName>
    </submittedName>
</protein>
<evidence type="ECO:0000313" key="3">
    <source>
        <dbReference type="Proteomes" id="UP001498398"/>
    </source>
</evidence>
<organism evidence="2 3">
    <name type="scientific">Marasmiellus scandens</name>
    <dbReference type="NCBI Taxonomy" id="2682957"/>
    <lineage>
        <taxon>Eukaryota</taxon>
        <taxon>Fungi</taxon>
        <taxon>Dikarya</taxon>
        <taxon>Basidiomycota</taxon>
        <taxon>Agaricomycotina</taxon>
        <taxon>Agaricomycetes</taxon>
        <taxon>Agaricomycetidae</taxon>
        <taxon>Agaricales</taxon>
        <taxon>Marasmiineae</taxon>
        <taxon>Omphalotaceae</taxon>
        <taxon>Marasmiellus</taxon>
    </lineage>
</organism>
<keyword evidence="3" id="KW-1185">Reference proteome</keyword>
<feature type="compositionally biased region" description="Low complexity" evidence="1">
    <location>
        <begin position="55"/>
        <end position="78"/>
    </location>
</feature>
<name>A0ABR1K433_9AGAR</name>
<comment type="caution">
    <text evidence="2">The sequence shown here is derived from an EMBL/GenBank/DDBJ whole genome shotgun (WGS) entry which is preliminary data.</text>
</comment>